<evidence type="ECO:0000313" key="3">
    <source>
        <dbReference type="Proteomes" id="UP001352263"/>
    </source>
</evidence>
<dbReference type="RefSeq" id="WP_326509297.1">
    <property type="nucleotide sequence ID" value="NZ_JAWIIV010000033.1"/>
</dbReference>
<evidence type="ECO:0000259" key="1">
    <source>
        <dbReference type="Pfam" id="PF13490"/>
    </source>
</evidence>
<comment type="caution">
    <text evidence="2">The sequence shown here is derived from an EMBL/GenBank/DDBJ whole genome shotgun (WGS) entry which is preliminary data.</text>
</comment>
<keyword evidence="3" id="KW-1185">Reference proteome</keyword>
<dbReference type="Proteomes" id="UP001352263">
    <property type="component" value="Unassembled WGS sequence"/>
</dbReference>
<protein>
    <submittedName>
        <fullName evidence="2">Zf-HC2 domain-containing protein</fullName>
    </submittedName>
</protein>
<gene>
    <name evidence="2" type="ORF">RY831_26020</name>
</gene>
<dbReference type="InterPro" id="IPR027383">
    <property type="entry name" value="Znf_put"/>
</dbReference>
<organism evidence="2 3">
    <name type="scientific">Noviherbaspirillum album</name>
    <dbReference type="NCBI Taxonomy" id="3080276"/>
    <lineage>
        <taxon>Bacteria</taxon>
        <taxon>Pseudomonadati</taxon>
        <taxon>Pseudomonadota</taxon>
        <taxon>Betaproteobacteria</taxon>
        <taxon>Burkholderiales</taxon>
        <taxon>Oxalobacteraceae</taxon>
        <taxon>Noviherbaspirillum</taxon>
    </lineage>
</organism>
<reference evidence="2 3" key="1">
    <citation type="submission" date="2023-10" db="EMBL/GenBank/DDBJ databases">
        <title>Noviherbaspirillum sp. CPCC 100848 genome assembly.</title>
        <authorList>
            <person name="Li X.Y."/>
            <person name="Fang X.M."/>
        </authorList>
    </citation>
    <scope>NUCLEOTIDE SEQUENCE [LARGE SCALE GENOMIC DNA]</scope>
    <source>
        <strain evidence="2 3">CPCC 100848</strain>
    </source>
</reference>
<accession>A0ABU6JGT7</accession>
<evidence type="ECO:0000313" key="2">
    <source>
        <dbReference type="EMBL" id="MEC4722628.1"/>
    </source>
</evidence>
<sequence>MSIKPTCREVHRLTSEGQDRELSLVEHTRMQMHLLTCQPCRIFTEQTRLLHKAMQRLSGRGGNDKDESE</sequence>
<proteinExistence type="predicted"/>
<feature type="domain" description="Putative zinc-finger" evidence="1">
    <location>
        <begin position="7"/>
        <end position="41"/>
    </location>
</feature>
<name>A0ABU6JGT7_9BURK</name>
<dbReference type="EMBL" id="JAWIIV010000033">
    <property type="protein sequence ID" value="MEC4722628.1"/>
    <property type="molecule type" value="Genomic_DNA"/>
</dbReference>
<dbReference type="Pfam" id="PF13490">
    <property type="entry name" value="zf-HC2"/>
    <property type="match status" value="1"/>
</dbReference>